<organism evidence="1 2">
    <name type="scientific">Candidatus Endolissoclinum faulkneri L2</name>
    <dbReference type="NCBI Taxonomy" id="1193729"/>
    <lineage>
        <taxon>Bacteria</taxon>
        <taxon>Pseudomonadati</taxon>
        <taxon>Pseudomonadota</taxon>
        <taxon>Alphaproteobacteria</taxon>
        <taxon>Rhodospirillales</taxon>
        <taxon>Rhodospirillaceae</taxon>
        <taxon>Candidatus Endolissoclinum</taxon>
    </lineage>
</organism>
<sequence>MNKFKINYLRILHLSLISTINICNLATNTNSILTLDTMI</sequence>
<keyword evidence="2" id="KW-1185">Reference proteome</keyword>
<evidence type="ECO:0000313" key="1">
    <source>
        <dbReference type="EMBL" id="AFX98930.1"/>
    </source>
</evidence>
<dbReference type="KEGG" id="thal:A1OE_744"/>
<evidence type="ECO:0000313" key="2">
    <source>
        <dbReference type="Proteomes" id="UP000010077"/>
    </source>
</evidence>
<gene>
    <name evidence="1" type="ORF">A1OE_744</name>
</gene>
<accession>K7YHB9</accession>
<reference evidence="1 2" key="1">
    <citation type="journal article" date="2012" name="Proc. Natl. Acad. Sci. U.S.A.">
        <title>Genome streamlining and chemical defense in a coral reef symbiosis.</title>
        <authorList>
            <person name="Kwan J.C."/>
            <person name="Donia M.S."/>
            <person name="Han A.W."/>
            <person name="Hirose E."/>
            <person name="Haygood M.G."/>
            <person name="Schmidt E.W."/>
        </authorList>
    </citation>
    <scope>NUCLEOTIDE SEQUENCE [LARGE SCALE GENOMIC DNA]</scope>
    <source>
        <strain evidence="1 2">L2</strain>
    </source>
</reference>
<dbReference type="EMBL" id="CP003539">
    <property type="protein sequence ID" value="AFX98930.1"/>
    <property type="molecule type" value="Genomic_DNA"/>
</dbReference>
<dbReference type="Proteomes" id="UP000010077">
    <property type="component" value="Chromosome"/>
</dbReference>
<dbReference type="HOGENOM" id="CLU_3306451_0_0_5"/>
<dbReference type="AlphaFoldDB" id="K7YHB9"/>
<proteinExistence type="predicted"/>
<protein>
    <submittedName>
        <fullName evidence="1">Uncharacterized protein</fullName>
    </submittedName>
</protein>
<name>K7YHB9_9PROT</name>